<dbReference type="SUPFAM" id="SSF49785">
    <property type="entry name" value="Galactose-binding domain-like"/>
    <property type="match status" value="2"/>
</dbReference>
<accession>A0ABY6KH51</accession>
<dbReference type="InterPro" id="IPR052407">
    <property type="entry name" value="BTB_POZ_domain_cont_9"/>
</dbReference>
<reference evidence="3 4" key="1">
    <citation type="submission" date="2022-01" db="EMBL/GenBank/DDBJ databases">
        <title>A chromosomal length assembly of Cordylochernes scorpioides.</title>
        <authorList>
            <person name="Zeh D."/>
            <person name="Zeh J."/>
        </authorList>
    </citation>
    <scope>NUCLEOTIDE SEQUENCE [LARGE SCALE GENOMIC DNA]</scope>
    <source>
        <strain evidence="3">IN4F17</strain>
        <tissue evidence="3">Whole Body</tissue>
    </source>
</reference>
<dbReference type="Gene3D" id="2.60.120.260">
    <property type="entry name" value="Galactose-binding domain-like"/>
    <property type="match status" value="2"/>
</dbReference>
<organism evidence="3 4">
    <name type="scientific">Cordylochernes scorpioides</name>
    <dbReference type="NCBI Taxonomy" id="51811"/>
    <lineage>
        <taxon>Eukaryota</taxon>
        <taxon>Metazoa</taxon>
        <taxon>Ecdysozoa</taxon>
        <taxon>Arthropoda</taxon>
        <taxon>Chelicerata</taxon>
        <taxon>Arachnida</taxon>
        <taxon>Pseudoscorpiones</taxon>
        <taxon>Cheliferoidea</taxon>
        <taxon>Chernetidae</taxon>
        <taxon>Cordylochernes</taxon>
    </lineage>
</organism>
<feature type="region of interest" description="Disordered" evidence="1">
    <location>
        <begin position="504"/>
        <end position="543"/>
    </location>
</feature>
<feature type="compositionally biased region" description="Basic and acidic residues" evidence="1">
    <location>
        <begin position="506"/>
        <end position="524"/>
    </location>
</feature>
<dbReference type="EMBL" id="CP092866">
    <property type="protein sequence ID" value="UYV67112.1"/>
    <property type="molecule type" value="Genomic_DNA"/>
</dbReference>
<protein>
    <submittedName>
        <fullName evidence="3">BTBD9</fullName>
    </submittedName>
</protein>
<dbReference type="InterPro" id="IPR008979">
    <property type="entry name" value="Galactose-bd-like_sf"/>
</dbReference>
<evidence type="ECO:0000259" key="2">
    <source>
        <dbReference type="Pfam" id="PF00754"/>
    </source>
</evidence>
<evidence type="ECO:0000256" key="1">
    <source>
        <dbReference type="SAM" id="MobiDB-lite"/>
    </source>
</evidence>
<dbReference type="Proteomes" id="UP001235939">
    <property type="component" value="Chromosome 04"/>
</dbReference>
<name>A0ABY6KH51_9ARAC</name>
<feature type="domain" description="F5/8 type C" evidence="2">
    <location>
        <begin position="372"/>
        <end position="476"/>
    </location>
</feature>
<dbReference type="Pfam" id="PF00754">
    <property type="entry name" value="F5_F8_type_C"/>
    <property type="match status" value="1"/>
</dbReference>
<gene>
    <name evidence="3" type="ORF">LAZ67_4003917</name>
</gene>
<evidence type="ECO:0000313" key="4">
    <source>
        <dbReference type="Proteomes" id="UP001235939"/>
    </source>
</evidence>
<evidence type="ECO:0000313" key="3">
    <source>
        <dbReference type="EMBL" id="UYV67112.1"/>
    </source>
</evidence>
<keyword evidence="4" id="KW-1185">Reference proteome</keyword>
<dbReference type="PANTHER" id="PTHR46306">
    <property type="entry name" value="BTB/POZ DOMAIN-CONTAINING PROTEIN 9"/>
    <property type="match status" value="1"/>
</dbReference>
<dbReference type="PANTHER" id="PTHR46306:SF1">
    <property type="entry name" value="BTB_POZ DOMAIN-CONTAINING PROTEIN 9"/>
    <property type="match status" value="1"/>
</dbReference>
<proteinExistence type="predicted"/>
<feature type="compositionally biased region" description="Polar residues" evidence="1">
    <location>
        <begin position="528"/>
        <end position="543"/>
    </location>
</feature>
<dbReference type="InterPro" id="IPR000421">
    <property type="entry name" value="FA58C"/>
</dbReference>
<sequence length="543" mass="60734">MMPYIAMHMFTSLHHANNVDLFPDVLCLEGDVYVPVPEGDVYVPVPEGDVYVPVPEGDVYVPVPEGDVYVPVPEGDVYVPVPEGDVYVPVPEGDVYVPVPESDVYVPVPEGDVYVPVPEGDVYVPVPEGDVYVPVPEGDVYVPVPESDVYVPVPEGDVYVPVPEGDVYVPVPEGDVYVPVPEGDVYVPEGDVYVPVPESDVYVPVPEGDVYVPVPEGDVYVPVPEENVACTKHGAQVLQGEMRTSLLDGDFNNYDMEKGFTRHHIDETGQGGIVVKLGAPYIVNFVRLLLWDKDMRSYSYYIEVSMDQKDWVRVVDHTRYLCRSWQKLYFHPRVVNFTAIAISVVCAAVPHFNVASLVERACVIEGVSRCRNALINGDTEHYDWDSGYTCHQLGSGAIVVQLAQPYMLSSMRLLLWDCDERTYSYYVEVSVDQITWTQVEDRRDKPCSSWQHLTFKPTPVVFIRIVGTHNTANEVSILAHIQLCGMLARSSRGCKERWVVRTHRRQNPEAKTREEIDRGGKIEGPRTTPRTTGVEATSVRTEL</sequence>